<accession>A0A163J3F8</accession>
<protein>
    <submittedName>
        <fullName evidence="2">Uncharacterized protein</fullName>
    </submittedName>
</protein>
<dbReference type="InterPro" id="IPR004242">
    <property type="entry name" value="Transposase_21"/>
</dbReference>
<evidence type="ECO:0000313" key="2">
    <source>
        <dbReference type="EMBL" id="SAL96933.1"/>
    </source>
</evidence>
<evidence type="ECO:0000313" key="3">
    <source>
        <dbReference type="Proteomes" id="UP000078561"/>
    </source>
</evidence>
<dbReference type="AlphaFoldDB" id="A0A163J3F8"/>
<dbReference type="Proteomes" id="UP000078561">
    <property type="component" value="Unassembled WGS sequence"/>
</dbReference>
<evidence type="ECO:0000256" key="1">
    <source>
        <dbReference type="SAM" id="MobiDB-lite"/>
    </source>
</evidence>
<sequence length="280" mass="31352">MLEPTVDNPTSDDDSVYPSIEGDAINEGQPKVYNYATEADPLSLAEELSLELFLLTKSLGVSRDGHDMISKFVNKALQMAATQSFHDSNQTDCPNRACNGTRYKDPNALIKIPSMSIKILSLSDMLASKIRNGVTRKQLLYRHHHDQIGNQSGTLDDIFNGSVYQQLKATRFNNPLDTAIGLYIDGFQPFERSTQSHTMAQVINLNLHPNERFLLHNMFQVCITPGRRKQFHLDSFLKPLLDESKTLEEQGIEVNETYRLCLTYRATRGTAATLGAGSVK</sequence>
<keyword evidence="3" id="KW-1185">Reference proteome</keyword>
<dbReference type="OMA" id="TMAQVIN"/>
<dbReference type="EMBL" id="LT551485">
    <property type="protein sequence ID" value="SAL96933.1"/>
    <property type="molecule type" value="Genomic_DNA"/>
</dbReference>
<organism evidence="2">
    <name type="scientific">Absidia glauca</name>
    <name type="common">Pin mould</name>
    <dbReference type="NCBI Taxonomy" id="4829"/>
    <lineage>
        <taxon>Eukaryota</taxon>
        <taxon>Fungi</taxon>
        <taxon>Fungi incertae sedis</taxon>
        <taxon>Mucoromycota</taxon>
        <taxon>Mucoromycotina</taxon>
        <taxon>Mucoromycetes</taxon>
        <taxon>Mucorales</taxon>
        <taxon>Cunninghamellaceae</taxon>
        <taxon>Absidia</taxon>
    </lineage>
</organism>
<dbReference type="OrthoDB" id="2282972at2759"/>
<dbReference type="Pfam" id="PF02992">
    <property type="entry name" value="Transposase_21"/>
    <property type="match status" value="1"/>
</dbReference>
<proteinExistence type="predicted"/>
<name>A0A163J3F8_ABSGL</name>
<dbReference type="InParanoid" id="A0A163J3F8"/>
<feature type="region of interest" description="Disordered" evidence="1">
    <location>
        <begin position="1"/>
        <end position="23"/>
    </location>
</feature>
<gene>
    <name evidence="2" type="primary">ABSGL_02386.1 scaffold 3410</name>
</gene>
<reference evidence="2" key="1">
    <citation type="submission" date="2016-04" db="EMBL/GenBank/DDBJ databases">
        <authorList>
            <person name="Evans L.H."/>
            <person name="Alamgir A."/>
            <person name="Owens N."/>
            <person name="Weber N.D."/>
            <person name="Virtaneva K."/>
            <person name="Barbian K."/>
            <person name="Babar A."/>
            <person name="Rosenke K."/>
        </authorList>
    </citation>
    <scope>NUCLEOTIDE SEQUENCE [LARGE SCALE GENOMIC DNA]</scope>
    <source>
        <strain evidence="2">CBS 101.48</strain>
    </source>
</reference>